<evidence type="ECO:0000256" key="3">
    <source>
        <dbReference type="PROSITE-ProRule" id="PRU00023"/>
    </source>
</evidence>
<dbReference type="PANTHER" id="PTHR46680:SF3">
    <property type="entry name" value="NF-KAPPA-B INHIBITOR CACTUS"/>
    <property type="match status" value="1"/>
</dbReference>
<accession>A0A0N1PBF8</accession>
<keyword evidence="1" id="KW-0677">Repeat</keyword>
<evidence type="ECO:0000313" key="4">
    <source>
        <dbReference type="EMBL" id="KPI86870.1"/>
    </source>
</evidence>
<evidence type="ECO:0000256" key="1">
    <source>
        <dbReference type="ARBA" id="ARBA00022737"/>
    </source>
</evidence>
<dbReference type="OrthoDB" id="341259at2759"/>
<dbReference type="PANTHER" id="PTHR46680">
    <property type="entry name" value="NF-KAPPA-B INHIBITOR ALPHA"/>
    <property type="match status" value="1"/>
</dbReference>
<dbReference type="GO" id="GO:0051059">
    <property type="term" value="F:NF-kappaB binding"/>
    <property type="evidence" value="ECO:0007669"/>
    <property type="project" value="TreeGrafter"/>
</dbReference>
<dbReference type="SMART" id="SM00248">
    <property type="entry name" value="ANK"/>
    <property type="match status" value="2"/>
</dbReference>
<comment type="caution">
    <text evidence="4">The sequence shown here is derived from an EMBL/GenBank/DDBJ whole genome shotgun (WGS) entry which is preliminary data.</text>
</comment>
<organism evidence="4 5">
    <name type="scientific">Leptomonas seymouri</name>
    <dbReference type="NCBI Taxonomy" id="5684"/>
    <lineage>
        <taxon>Eukaryota</taxon>
        <taxon>Discoba</taxon>
        <taxon>Euglenozoa</taxon>
        <taxon>Kinetoplastea</taxon>
        <taxon>Metakinetoplastina</taxon>
        <taxon>Trypanosomatida</taxon>
        <taxon>Trypanosomatidae</taxon>
        <taxon>Leishmaniinae</taxon>
        <taxon>Leptomonas</taxon>
    </lineage>
</organism>
<dbReference type="OMA" id="ELIRYKM"/>
<dbReference type="SUPFAM" id="SSF48403">
    <property type="entry name" value="Ankyrin repeat"/>
    <property type="match status" value="1"/>
</dbReference>
<dbReference type="InterPro" id="IPR002110">
    <property type="entry name" value="Ankyrin_rpt"/>
</dbReference>
<dbReference type="AlphaFoldDB" id="A0A0N1PBF8"/>
<keyword evidence="2 3" id="KW-0040">ANK repeat</keyword>
<dbReference type="Gene3D" id="1.25.40.20">
    <property type="entry name" value="Ankyrin repeat-containing domain"/>
    <property type="match status" value="1"/>
</dbReference>
<name>A0A0N1PBF8_LEPSE</name>
<dbReference type="Proteomes" id="UP000038009">
    <property type="component" value="Unassembled WGS sequence"/>
</dbReference>
<dbReference type="EMBL" id="LJSK01000112">
    <property type="protein sequence ID" value="KPI86870.1"/>
    <property type="molecule type" value="Genomic_DNA"/>
</dbReference>
<dbReference type="PROSITE" id="PS50297">
    <property type="entry name" value="ANK_REP_REGION"/>
    <property type="match status" value="1"/>
</dbReference>
<dbReference type="InterPro" id="IPR051070">
    <property type="entry name" value="NF-kappa-B_inhibitor"/>
</dbReference>
<dbReference type="Pfam" id="PF12796">
    <property type="entry name" value="Ank_2"/>
    <property type="match status" value="1"/>
</dbReference>
<dbReference type="VEuPathDB" id="TriTrypDB:Lsey_0112_0140"/>
<dbReference type="GO" id="GO:0005829">
    <property type="term" value="C:cytosol"/>
    <property type="evidence" value="ECO:0007669"/>
    <property type="project" value="TreeGrafter"/>
</dbReference>
<sequence>MTVSSPPVFELPQRGLFDVVAANDVTTLLTLVRGDNPFDVSPGMELIRLKRRNARQPYPENAGVMASSEVKIDLAQIPRMRDEKGNGAAHVAAGFGLSLMLEILVEECGCVLDECNELGLTPLHVAALHGHVDCVRVLCDLGAAPVSTTRITLPANARGESFFRGRTTLFLAHYAKQTAVFAFLVPFYAEFMKSYCDGQSPAQVWEAAATQNTPLLSVLLDALECVDGPTGLPPLAIGLDVVAGLRDALPAILTASLAADRRMTCVQLFLFERLVHLGYISGTTPFSESETVLDRILGTSQVEAWRVLVEEGVVAPEKCDTEAVRSCGYSGNGEAELRLLISEAIAHEQYNKAKRRYERKGVNIQRRGALLSSREAWKALLSEMRDEGISPAEALRKG</sequence>
<keyword evidence="5" id="KW-1185">Reference proteome</keyword>
<evidence type="ECO:0000256" key="2">
    <source>
        <dbReference type="ARBA" id="ARBA00023043"/>
    </source>
</evidence>
<evidence type="ECO:0000313" key="5">
    <source>
        <dbReference type="Proteomes" id="UP000038009"/>
    </source>
</evidence>
<dbReference type="InterPro" id="IPR036770">
    <property type="entry name" value="Ankyrin_rpt-contain_sf"/>
</dbReference>
<gene>
    <name evidence="4" type="ORF">ABL78_4060</name>
</gene>
<reference evidence="4 5" key="1">
    <citation type="journal article" date="2015" name="PLoS Pathog.">
        <title>Leptomonas seymouri: Adaptations to the Dixenous Life Cycle Analyzed by Genome Sequencing, Transcriptome Profiling and Co-infection with Leishmania donovani.</title>
        <authorList>
            <person name="Kraeva N."/>
            <person name="Butenko A."/>
            <person name="Hlavacova J."/>
            <person name="Kostygov A."/>
            <person name="Myskova J."/>
            <person name="Grybchuk D."/>
            <person name="Lestinova T."/>
            <person name="Votypka J."/>
            <person name="Volf P."/>
            <person name="Opperdoes F."/>
            <person name="Flegontov P."/>
            <person name="Lukes J."/>
            <person name="Yurchenko V."/>
        </authorList>
    </citation>
    <scope>NUCLEOTIDE SEQUENCE [LARGE SCALE GENOMIC DNA]</scope>
    <source>
        <strain evidence="4 5">ATCC 30220</strain>
    </source>
</reference>
<protein>
    <submittedName>
        <fullName evidence="4">Uncharacterized protein</fullName>
    </submittedName>
</protein>
<proteinExistence type="predicted"/>
<feature type="repeat" description="ANK" evidence="3">
    <location>
        <begin position="118"/>
        <end position="150"/>
    </location>
</feature>
<dbReference type="GO" id="GO:0071356">
    <property type="term" value="P:cellular response to tumor necrosis factor"/>
    <property type="evidence" value="ECO:0007669"/>
    <property type="project" value="TreeGrafter"/>
</dbReference>
<dbReference type="PROSITE" id="PS50088">
    <property type="entry name" value="ANK_REPEAT"/>
    <property type="match status" value="1"/>
</dbReference>